<comment type="similarity">
    <text evidence="2 8">Belongs to the ABC-2 integral membrane protein family.</text>
</comment>
<feature type="transmembrane region" description="Helical" evidence="8">
    <location>
        <begin position="210"/>
        <end position="227"/>
    </location>
</feature>
<evidence type="ECO:0000313" key="11">
    <source>
        <dbReference type="Proteomes" id="UP000027936"/>
    </source>
</evidence>
<feature type="transmembrane region" description="Helical" evidence="8">
    <location>
        <begin position="68"/>
        <end position="90"/>
    </location>
</feature>
<dbReference type="AlphaFoldDB" id="A0A072NNK3"/>
<feature type="transmembrane region" description="Helical" evidence="8">
    <location>
        <begin position="233"/>
        <end position="251"/>
    </location>
</feature>
<dbReference type="EMBL" id="JJRY01000005">
    <property type="protein sequence ID" value="KEF38842.1"/>
    <property type="molecule type" value="Genomic_DNA"/>
</dbReference>
<evidence type="ECO:0000256" key="8">
    <source>
        <dbReference type="RuleBase" id="RU361157"/>
    </source>
</evidence>
<accession>A0A072NNK3</accession>
<evidence type="ECO:0000256" key="2">
    <source>
        <dbReference type="ARBA" id="ARBA00007783"/>
    </source>
</evidence>
<feature type="transmembrane region" description="Helical" evidence="8">
    <location>
        <begin position="142"/>
        <end position="165"/>
    </location>
</feature>
<keyword evidence="6 8" id="KW-1133">Transmembrane helix</keyword>
<keyword evidence="4 8" id="KW-1003">Cell membrane</keyword>
<name>A0A072NNK3_SCHAZ</name>
<dbReference type="InterPro" id="IPR047817">
    <property type="entry name" value="ABC2_TM_bact-type"/>
</dbReference>
<dbReference type="Proteomes" id="UP000027936">
    <property type="component" value="Unassembled WGS sequence"/>
</dbReference>
<feature type="domain" description="ABC transmembrane type-2" evidence="9">
    <location>
        <begin position="32"/>
        <end position="254"/>
    </location>
</feature>
<dbReference type="PROSITE" id="PS51012">
    <property type="entry name" value="ABC_TM2"/>
    <property type="match status" value="1"/>
</dbReference>
<evidence type="ECO:0000256" key="6">
    <source>
        <dbReference type="ARBA" id="ARBA00022989"/>
    </source>
</evidence>
<sequence length="262" mass="30129">MNNPFSLLYKYRKILFNLAVNDIKQKYAGSLLGGMWIVLYPLLFLSVYFLVYIAIFKIRLEGLSTVDYVLIIFSGLIPWFGFAEAIGISVNSVTSNSSLIKNTLFPIELIPVKVVLSSMVSQIIGLVLLLVVLAFRGQLSYYVLWLPVILFLQILFTMGLAWILASINVFFRDVGQVINVILILLMLVSPIAYTVDMLDENLLFFMKFNPLYYMILVYREVIMYNAFPSMDVTLIFVLMSFIVFYIGYFIFSRLKVVFSDYV</sequence>
<evidence type="ECO:0000256" key="5">
    <source>
        <dbReference type="ARBA" id="ARBA00022692"/>
    </source>
</evidence>
<reference evidence="10 11" key="1">
    <citation type="submission" date="2014-04" db="EMBL/GenBank/DDBJ databases">
        <title>Draft genome sequence of Bacillus azotoformans MEV2011, a (co-) denitrifying strain unable to grow in the presence of oxygen.</title>
        <authorList>
            <person name="Nielsen M."/>
            <person name="Schreiber L."/>
            <person name="Finster K."/>
            <person name="Schramm A."/>
        </authorList>
    </citation>
    <scope>NUCLEOTIDE SEQUENCE [LARGE SCALE GENOMIC DNA]</scope>
    <source>
        <strain evidence="10 11">MEV2011</strain>
    </source>
</reference>
<feature type="transmembrane region" description="Helical" evidence="8">
    <location>
        <begin position="177"/>
        <end position="198"/>
    </location>
</feature>
<feature type="transmembrane region" description="Helical" evidence="8">
    <location>
        <begin position="110"/>
        <end position="135"/>
    </location>
</feature>
<dbReference type="OrthoDB" id="9794365at2"/>
<keyword evidence="5 8" id="KW-0812">Transmembrane</keyword>
<evidence type="ECO:0000256" key="7">
    <source>
        <dbReference type="ARBA" id="ARBA00023136"/>
    </source>
</evidence>
<keyword evidence="7 8" id="KW-0472">Membrane</keyword>
<evidence type="ECO:0000259" key="9">
    <source>
        <dbReference type="PROSITE" id="PS51012"/>
    </source>
</evidence>
<comment type="subcellular location">
    <subcellularLocation>
        <location evidence="1 8">Cell membrane</location>
        <topology evidence="1 8">Multi-pass membrane protein</topology>
    </subcellularLocation>
</comment>
<evidence type="ECO:0000256" key="3">
    <source>
        <dbReference type="ARBA" id="ARBA00022448"/>
    </source>
</evidence>
<feature type="transmembrane region" description="Helical" evidence="8">
    <location>
        <begin position="34"/>
        <end position="56"/>
    </location>
</feature>
<gene>
    <name evidence="10" type="ORF">M670_01657</name>
</gene>
<protein>
    <recommendedName>
        <fullName evidence="8">Transport permease protein</fullName>
    </recommendedName>
</protein>
<dbReference type="PANTHER" id="PTHR30413:SF10">
    <property type="entry name" value="CAPSULE POLYSACCHARIDE EXPORT INNER-MEMBRANE PROTEIN CTRC"/>
    <property type="match status" value="1"/>
</dbReference>
<proteinExistence type="inferred from homology"/>
<dbReference type="GO" id="GO:0140359">
    <property type="term" value="F:ABC-type transporter activity"/>
    <property type="evidence" value="ECO:0007669"/>
    <property type="project" value="InterPro"/>
</dbReference>
<dbReference type="Pfam" id="PF01061">
    <property type="entry name" value="ABC2_membrane"/>
    <property type="match status" value="1"/>
</dbReference>
<dbReference type="RefSeq" id="WP_035194808.1">
    <property type="nucleotide sequence ID" value="NZ_JJRY01000005.1"/>
</dbReference>
<dbReference type="PANTHER" id="PTHR30413">
    <property type="entry name" value="INNER MEMBRANE TRANSPORT PERMEASE"/>
    <property type="match status" value="1"/>
</dbReference>
<evidence type="ECO:0000313" key="10">
    <source>
        <dbReference type="EMBL" id="KEF38842.1"/>
    </source>
</evidence>
<evidence type="ECO:0000256" key="1">
    <source>
        <dbReference type="ARBA" id="ARBA00004651"/>
    </source>
</evidence>
<keyword evidence="3 8" id="KW-0813">Transport</keyword>
<dbReference type="InterPro" id="IPR013525">
    <property type="entry name" value="ABC2_TM"/>
</dbReference>
<dbReference type="PATRIC" id="fig|1348973.3.peg.1618"/>
<dbReference type="GO" id="GO:0005886">
    <property type="term" value="C:plasma membrane"/>
    <property type="evidence" value="ECO:0007669"/>
    <property type="project" value="UniProtKB-SubCell"/>
</dbReference>
<evidence type="ECO:0000256" key="4">
    <source>
        <dbReference type="ARBA" id="ARBA00022475"/>
    </source>
</evidence>
<comment type="caution">
    <text evidence="10">The sequence shown here is derived from an EMBL/GenBank/DDBJ whole genome shotgun (WGS) entry which is preliminary data.</text>
</comment>
<dbReference type="GO" id="GO:0015920">
    <property type="term" value="P:lipopolysaccharide transport"/>
    <property type="evidence" value="ECO:0007669"/>
    <property type="project" value="TreeGrafter"/>
</dbReference>
<organism evidence="10 11">
    <name type="scientific">Schinkia azotoformans MEV2011</name>
    <dbReference type="NCBI Taxonomy" id="1348973"/>
    <lineage>
        <taxon>Bacteria</taxon>
        <taxon>Bacillati</taxon>
        <taxon>Bacillota</taxon>
        <taxon>Bacilli</taxon>
        <taxon>Bacillales</taxon>
        <taxon>Bacillaceae</taxon>
        <taxon>Calidifontibacillus/Schinkia group</taxon>
        <taxon>Schinkia</taxon>
    </lineage>
</organism>